<organism evidence="2 3">
    <name type="scientific">Croceitalea rosinachiae</name>
    <dbReference type="NCBI Taxonomy" id="3075596"/>
    <lineage>
        <taxon>Bacteria</taxon>
        <taxon>Pseudomonadati</taxon>
        <taxon>Bacteroidota</taxon>
        <taxon>Flavobacteriia</taxon>
        <taxon>Flavobacteriales</taxon>
        <taxon>Flavobacteriaceae</taxon>
        <taxon>Croceitalea</taxon>
    </lineage>
</organism>
<accession>A0ABU3AE40</accession>
<reference evidence="2 3" key="1">
    <citation type="submission" date="2023-09" db="EMBL/GenBank/DDBJ databases">
        <authorList>
            <person name="Rey-Velasco X."/>
        </authorList>
    </citation>
    <scope>NUCLEOTIDE SEQUENCE [LARGE SCALE GENOMIC DNA]</scope>
    <source>
        <strain evidence="2 3">F388</strain>
    </source>
</reference>
<dbReference type="InterPro" id="IPR016181">
    <property type="entry name" value="Acyl_CoA_acyltransferase"/>
</dbReference>
<keyword evidence="2" id="KW-0808">Transferase</keyword>
<dbReference type="SUPFAM" id="SSF55729">
    <property type="entry name" value="Acyl-CoA N-acyltransferases (Nat)"/>
    <property type="match status" value="1"/>
</dbReference>
<dbReference type="Pfam" id="PF13302">
    <property type="entry name" value="Acetyltransf_3"/>
    <property type="match status" value="1"/>
</dbReference>
<dbReference type="Gene3D" id="3.40.630.30">
    <property type="match status" value="1"/>
</dbReference>
<evidence type="ECO:0000259" key="1">
    <source>
        <dbReference type="Pfam" id="PF13302"/>
    </source>
</evidence>
<comment type="caution">
    <text evidence="2">The sequence shown here is derived from an EMBL/GenBank/DDBJ whole genome shotgun (WGS) entry which is preliminary data.</text>
</comment>
<dbReference type="PANTHER" id="PTHR43610">
    <property type="entry name" value="BLL6696 PROTEIN"/>
    <property type="match status" value="1"/>
</dbReference>
<dbReference type="InterPro" id="IPR000182">
    <property type="entry name" value="GNAT_dom"/>
</dbReference>
<sequence length="198" mass="22740">MKDWFQKIELELDGIKLVPLEKAHKNGLLKAASDGELWNLWVTSVPSETTISDYIETALSNKKRQTAIPFTVIDIKTNAIIGTTRYMNVEAENRRLEIGSTWYAKSYQRTGVNTICKFLLLQYAFETLETVAVEFRTHWFNHASRNAITRLGAKQDGVLRNHRTDLDGALRDTVVFSIINAEWPTVKKSLLYEINKYN</sequence>
<protein>
    <submittedName>
        <fullName evidence="2">GNAT family protein</fullName>
        <ecNumber evidence="2">2.-.-.-</ecNumber>
    </submittedName>
</protein>
<name>A0ABU3AE40_9FLAO</name>
<dbReference type="EC" id="2.-.-.-" evidence="2"/>
<dbReference type="Proteomes" id="UP001255246">
    <property type="component" value="Unassembled WGS sequence"/>
</dbReference>
<evidence type="ECO:0000313" key="3">
    <source>
        <dbReference type="Proteomes" id="UP001255246"/>
    </source>
</evidence>
<evidence type="ECO:0000313" key="2">
    <source>
        <dbReference type="EMBL" id="MDT0608449.1"/>
    </source>
</evidence>
<gene>
    <name evidence="2" type="ORF">RM706_15510</name>
</gene>
<keyword evidence="3" id="KW-1185">Reference proteome</keyword>
<feature type="domain" description="N-acetyltransferase" evidence="1">
    <location>
        <begin position="16"/>
        <end position="154"/>
    </location>
</feature>
<proteinExistence type="predicted"/>
<dbReference type="EMBL" id="JAVRHR010000005">
    <property type="protein sequence ID" value="MDT0608449.1"/>
    <property type="molecule type" value="Genomic_DNA"/>
</dbReference>
<dbReference type="RefSeq" id="WP_311353185.1">
    <property type="nucleotide sequence ID" value="NZ_JAVRHR010000005.1"/>
</dbReference>
<dbReference type="PANTHER" id="PTHR43610:SF1">
    <property type="entry name" value="N-ACETYLTRANSFERASE DOMAIN-CONTAINING PROTEIN"/>
    <property type="match status" value="1"/>
</dbReference>
<dbReference type="GO" id="GO:0016740">
    <property type="term" value="F:transferase activity"/>
    <property type="evidence" value="ECO:0007669"/>
    <property type="project" value="UniProtKB-KW"/>
</dbReference>